<dbReference type="InterPro" id="IPR012675">
    <property type="entry name" value="Beta-grasp_dom_sf"/>
</dbReference>
<dbReference type="InterPro" id="IPR016155">
    <property type="entry name" value="Mopterin_synth/thiamin_S_b"/>
</dbReference>
<feature type="compositionally biased region" description="Polar residues" evidence="2">
    <location>
        <begin position="23"/>
        <end position="34"/>
    </location>
</feature>
<dbReference type="VEuPathDB" id="FungiDB:Z518_02384"/>
<proteinExistence type="predicted"/>
<dbReference type="AlphaFoldDB" id="A0A0D2JEV6"/>
<feature type="region of interest" description="Disordered" evidence="2">
    <location>
        <begin position="1"/>
        <end position="34"/>
    </location>
</feature>
<protein>
    <recommendedName>
        <fullName evidence="5">MOCS2A</fullName>
    </recommendedName>
</protein>
<feature type="compositionally biased region" description="Polar residues" evidence="2">
    <location>
        <begin position="1"/>
        <end position="12"/>
    </location>
</feature>
<dbReference type="GeneID" id="25290455"/>
<dbReference type="InterPro" id="IPR044672">
    <property type="entry name" value="MOCS2A"/>
</dbReference>
<dbReference type="GO" id="GO:0006777">
    <property type="term" value="P:Mo-molybdopterin cofactor biosynthetic process"/>
    <property type="evidence" value="ECO:0007669"/>
    <property type="project" value="InterPro"/>
</dbReference>
<name>A0A0D2JEV6_9EURO</name>
<keyword evidence="1" id="KW-0547">Nucleotide-binding</keyword>
<dbReference type="OrthoDB" id="5595860at2759"/>
<dbReference type="RefSeq" id="XP_013274866.1">
    <property type="nucleotide sequence ID" value="XM_013419412.1"/>
</dbReference>
<accession>A0A0D2JEV6</accession>
<dbReference type="PANTHER" id="PTHR33359">
    <property type="entry name" value="MOLYBDOPTERIN SYNTHASE SULFUR CARRIER SUBUNIT"/>
    <property type="match status" value="1"/>
</dbReference>
<dbReference type="STRING" id="1442369.A0A0D2JEV6"/>
<evidence type="ECO:0000256" key="2">
    <source>
        <dbReference type="SAM" id="MobiDB-lite"/>
    </source>
</evidence>
<evidence type="ECO:0000313" key="3">
    <source>
        <dbReference type="EMBL" id="KIX07730.1"/>
    </source>
</evidence>
<evidence type="ECO:0000313" key="4">
    <source>
        <dbReference type="Proteomes" id="UP000053617"/>
    </source>
</evidence>
<dbReference type="GO" id="GO:0000166">
    <property type="term" value="F:nucleotide binding"/>
    <property type="evidence" value="ECO:0007669"/>
    <property type="project" value="UniProtKB-KW"/>
</dbReference>
<dbReference type="SUPFAM" id="SSF54285">
    <property type="entry name" value="MoaD/ThiS"/>
    <property type="match status" value="1"/>
</dbReference>
<reference evidence="3 4" key="1">
    <citation type="submission" date="2015-01" db="EMBL/GenBank/DDBJ databases">
        <title>The Genome Sequence of Rhinocladiella mackenzie CBS 650.93.</title>
        <authorList>
            <consortium name="The Broad Institute Genomics Platform"/>
            <person name="Cuomo C."/>
            <person name="de Hoog S."/>
            <person name="Gorbushina A."/>
            <person name="Stielow B."/>
            <person name="Teixiera M."/>
            <person name="Abouelleil A."/>
            <person name="Chapman S.B."/>
            <person name="Priest M."/>
            <person name="Young S.K."/>
            <person name="Wortman J."/>
            <person name="Nusbaum C."/>
            <person name="Birren B."/>
        </authorList>
    </citation>
    <scope>NUCLEOTIDE SEQUENCE [LARGE SCALE GENOMIC DNA]</scope>
    <source>
        <strain evidence="3 4">CBS 650.93</strain>
    </source>
</reference>
<keyword evidence="4" id="KW-1185">Reference proteome</keyword>
<dbReference type="Proteomes" id="UP000053617">
    <property type="component" value="Unassembled WGS sequence"/>
</dbReference>
<evidence type="ECO:0000256" key="1">
    <source>
        <dbReference type="ARBA" id="ARBA00022741"/>
    </source>
</evidence>
<gene>
    <name evidence="3" type="ORF">Z518_02384</name>
</gene>
<evidence type="ECO:0008006" key="5">
    <source>
        <dbReference type="Google" id="ProtNLM"/>
    </source>
</evidence>
<dbReference type="EMBL" id="KN847476">
    <property type="protein sequence ID" value="KIX07730.1"/>
    <property type="molecule type" value="Genomic_DNA"/>
</dbReference>
<dbReference type="CDD" id="cd00754">
    <property type="entry name" value="Ubl_MoaD"/>
    <property type="match status" value="1"/>
</dbReference>
<dbReference type="PANTHER" id="PTHR33359:SF1">
    <property type="entry name" value="MOLYBDOPTERIN SYNTHASE SULFUR CARRIER SUBUNIT"/>
    <property type="match status" value="1"/>
</dbReference>
<dbReference type="HOGENOM" id="CLU_114601_6_0_1"/>
<sequence length="139" mass="15151">MSATTTISSRFGPSQEEDKRQETMPSTTSTSNAESKAGTFTLLLFASASTYTSTETLMLPAPSTLRSVFKMLEARFPGFTEKILKSSAVTVNLEYVDLDFDFETEGKEEENREEGKGDGWDMLIQTGDEVGVIPPVSSG</sequence>
<dbReference type="GO" id="GO:1990133">
    <property type="term" value="C:molybdopterin adenylyltransferase complex"/>
    <property type="evidence" value="ECO:0007669"/>
    <property type="project" value="TreeGrafter"/>
</dbReference>
<dbReference type="Gene3D" id="3.10.20.30">
    <property type="match status" value="1"/>
</dbReference>
<organism evidence="3 4">
    <name type="scientific">Rhinocladiella mackenziei CBS 650.93</name>
    <dbReference type="NCBI Taxonomy" id="1442369"/>
    <lineage>
        <taxon>Eukaryota</taxon>
        <taxon>Fungi</taxon>
        <taxon>Dikarya</taxon>
        <taxon>Ascomycota</taxon>
        <taxon>Pezizomycotina</taxon>
        <taxon>Eurotiomycetes</taxon>
        <taxon>Chaetothyriomycetidae</taxon>
        <taxon>Chaetothyriales</taxon>
        <taxon>Herpotrichiellaceae</taxon>
        <taxon>Rhinocladiella</taxon>
    </lineage>
</organism>